<evidence type="ECO:0000256" key="1">
    <source>
        <dbReference type="SAM" id="MobiDB-lite"/>
    </source>
</evidence>
<dbReference type="Proteomes" id="UP000515472">
    <property type="component" value="Chromosome"/>
</dbReference>
<dbReference type="EMBL" id="AP023213">
    <property type="protein sequence ID" value="BCO11180.1"/>
    <property type="molecule type" value="Genomic_DNA"/>
</dbReference>
<keyword evidence="3" id="KW-1185">Reference proteome</keyword>
<protein>
    <submittedName>
        <fullName evidence="2">Uncharacterized protein</fullName>
    </submittedName>
</protein>
<feature type="region of interest" description="Disordered" evidence="1">
    <location>
        <begin position="1"/>
        <end position="40"/>
    </location>
</feature>
<reference evidence="2 3" key="1">
    <citation type="submission" date="2020-06" db="EMBL/GenBank/DDBJ databases">
        <title>Interaction of electrochemicaly active bacteria, Geobacter bremensis R4 on different carbon anode.</title>
        <authorList>
            <person name="Meng L."/>
            <person name="Yoshida N."/>
        </authorList>
    </citation>
    <scope>NUCLEOTIDE SEQUENCE [LARGE SCALE GENOMIC DNA]</scope>
    <source>
        <strain evidence="2 3">R4</strain>
    </source>
</reference>
<organism evidence="2 3">
    <name type="scientific">Citrifermentans bremense</name>
    <dbReference type="NCBI Taxonomy" id="60035"/>
    <lineage>
        <taxon>Bacteria</taxon>
        <taxon>Pseudomonadati</taxon>
        <taxon>Thermodesulfobacteriota</taxon>
        <taxon>Desulfuromonadia</taxon>
        <taxon>Geobacterales</taxon>
        <taxon>Geobacteraceae</taxon>
        <taxon>Citrifermentans</taxon>
    </lineage>
</organism>
<gene>
    <name evidence="2" type="ORF">GEOBRER4_n0518</name>
</gene>
<evidence type="ECO:0000313" key="2">
    <source>
        <dbReference type="EMBL" id="BCO11180.1"/>
    </source>
</evidence>
<name>A0A7R7FRV0_9BACT</name>
<evidence type="ECO:0000313" key="3">
    <source>
        <dbReference type="Proteomes" id="UP000515472"/>
    </source>
</evidence>
<dbReference type="AlphaFoldDB" id="A0A7R7FRV0"/>
<proteinExistence type="predicted"/>
<accession>A0A7R7FRV0</accession>
<sequence length="40" mass="4315">MVQEAQGHLGGKGGRVPEKDRMTRRGKRSLVGESGYGTEV</sequence>